<dbReference type="InterPro" id="IPR025380">
    <property type="entry name" value="DUF4369"/>
</dbReference>
<organism evidence="3 4">
    <name type="scientific">Candidatus Defluviibacterium haderslevense</name>
    <dbReference type="NCBI Taxonomy" id="2981993"/>
    <lineage>
        <taxon>Bacteria</taxon>
        <taxon>Pseudomonadati</taxon>
        <taxon>Bacteroidota</taxon>
        <taxon>Saprospiria</taxon>
        <taxon>Saprospirales</taxon>
        <taxon>Saprospiraceae</taxon>
        <taxon>Candidatus Defluviibacterium</taxon>
    </lineage>
</organism>
<feature type="signal peptide" evidence="1">
    <location>
        <begin position="1"/>
        <end position="19"/>
    </location>
</feature>
<evidence type="ECO:0000313" key="4">
    <source>
        <dbReference type="Proteomes" id="UP000808349"/>
    </source>
</evidence>
<dbReference type="InterPro" id="IPR000866">
    <property type="entry name" value="AhpC/TSA"/>
</dbReference>
<feature type="domain" description="Thioredoxin" evidence="2">
    <location>
        <begin position="329"/>
        <end position="469"/>
    </location>
</feature>
<dbReference type="Proteomes" id="UP000808349">
    <property type="component" value="Unassembled WGS sequence"/>
</dbReference>
<dbReference type="CDD" id="cd02966">
    <property type="entry name" value="TlpA_like_family"/>
    <property type="match status" value="1"/>
</dbReference>
<dbReference type="SUPFAM" id="SSF52833">
    <property type="entry name" value="Thioredoxin-like"/>
    <property type="match status" value="1"/>
</dbReference>
<dbReference type="InterPro" id="IPR013766">
    <property type="entry name" value="Thioredoxin_domain"/>
</dbReference>
<accession>A0A9D7SB02</accession>
<evidence type="ECO:0000313" key="3">
    <source>
        <dbReference type="EMBL" id="MBK9719058.1"/>
    </source>
</evidence>
<dbReference type="AlphaFoldDB" id="A0A9D7SB02"/>
<evidence type="ECO:0000256" key="1">
    <source>
        <dbReference type="SAM" id="SignalP"/>
    </source>
</evidence>
<keyword evidence="1" id="KW-0732">Signal</keyword>
<dbReference type="PROSITE" id="PS51352">
    <property type="entry name" value="THIOREDOXIN_2"/>
    <property type="match status" value="1"/>
</dbReference>
<dbReference type="InterPro" id="IPR050553">
    <property type="entry name" value="Thioredoxin_ResA/DsbE_sf"/>
</dbReference>
<evidence type="ECO:0000259" key="2">
    <source>
        <dbReference type="PROSITE" id="PS51352"/>
    </source>
</evidence>
<dbReference type="EMBL" id="JADKFW010000015">
    <property type="protein sequence ID" value="MBK9719058.1"/>
    <property type="molecule type" value="Genomic_DNA"/>
</dbReference>
<dbReference type="PANTHER" id="PTHR42852:SF13">
    <property type="entry name" value="PROTEIN DIPZ"/>
    <property type="match status" value="1"/>
</dbReference>
<comment type="caution">
    <text evidence="3">The sequence shown here is derived from an EMBL/GenBank/DDBJ whole genome shotgun (WGS) entry which is preliminary data.</text>
</comment>
<name>A0A9D7SB02_9BACT</name>
<dbReference type="Pfam" id="PF00578">
    <property type="entry name" value="AhpC-TSA"/>
    <property type="match status" value="1"/>
</dbReference>
<protein>
    <submittedName>
        <fullName evidence="3">Redoxin domain-containing protein</fullName>
    </submittedName>
</protein>
<gene>
    <name evidence="3" type="ORF">IPO85_16390</name>
</gene>
<feature type="chain" id="PRO_5038845452" evidence="1">
    <location>
        <begin position="20"/>
        <end position="469"/>
    </location>
</feature>
<proteinExistence type="predicted"/>
<dbReference type="Pfam" id="PF14289">
    <property type="entry name" value="DUF4369"/>
    <property type="match status" value="1"/>
</dbReference>
<reference evidence="3 4" key="1">
    <citation type="submission" date="2020-10" db="EMBL/GenBank/DDBJ databases">
        <title>Connecting structure to function with the recovery of over 1000 high-quality activated sludge metagenome-assembled genomes encoding full-length rRNA genes using long-read sequencing.</title>
        <authorList>
            <person name="Singleton C.M."/>
            <person name="Petriglieri F."/>
            <person name="Kristensen J.M."/>
            <person name="Kirkegaard R.H."/>
            <person name="Michaelsen T.Y."/>
            <person name="Andersen M.H."/>
            <person name="Karst S.M."/>
            <person name="Dueholm M.S."/>
            <person name="Nielsen P.H."/>
            <person name="Albertsen M."/>
        </authorList>
    </citation>
    <scope>NUCLEOTIDE SEQUENCE [LARGE SCALE GENOMIC DNA]</scope>
    <source>
        <strain evidence="3">Ribe_18-Q3-R11-54_BAT3C.373</strain>
    </source>
</reference>
<dbReference type="Gene3D" id="3.40.30.10">
    <property type="entry name" value="Glutaredoxin"/>
    <property type="match status" value="1"/>
</dbReference>
<dbReference type="PANTHER" id="PTHR42852">
    <property type="entry name" value="THIOL:DISULFIDE INTERCHANGE PROTEIN DSBE"/>
    <property type="match status" value="1"/>
</dbReference>
<dbReference type="InterPro" id="IPR036249">
    <property type="entry name" value="Thioredoxin-like_sf"/>
</dbReference>
<sequence length="469" mass="54742">MNVKYIILSVLLVSQTMMAQTDSCHIQFKVDGMKEGKVKIIGVFADQNYIADSTLITGNEGRFEIKRLHPLKPGYFYVILPDFTNFHMIIDKDQHFSMTTSTKDLIFNMHIKGSRDNELLYQSLTLQLRHEEIQDSCKKVLEQHPNNEGISKSIDSVYNNLNTAWKLHLSDLAKHDPNLFFTKYKLAGQNPDASAYKKAKNDEEKNQQLEQFRSAFWDNVDLNDARLLYTPVIVNKLKRFITELTPQHPDSIIRQADIIIKKSMVNKEMFQFISSWIVLKYQPTKTAVMGGESVFVHIINTYFTKELAYWYNEKDLADIRKKAWEMEASLLFKIGPDVISTDPNGNKKSIYELQSDYTIVFMYDTKCEHCQAETPLLREFYKKWKSKGVEVYAIAINAKDDEWKKFISDYQIHDWINVSDPTNRSIYAKYFVDITPELYVLNKDHKIIGKNLKVEQIPMVIEMDKTKKQ</sequence>